<reference evidence="5" key="1">
    <citation type="journal article" date="2017" name="Acta Aliment.">
        <title>Plant polysaccharide degrading enzyme system of Thermpbifida cellulosilytica TB100 revealed by de novo genome project data.</title>
        <authorList>
            <person name="Toth A."/>
            <person name="Baka E."/>
            <person name="Luzics S."/>
            <person name="Bata-Vidacs I."/>
            <person name="Nagy I."/>
            <person name="Balint B."/>
            <person name="Herceg R."/>
            <person name="Olasz F."/>
            <person name="Wilk T."/>
            <person name="Nagy T."/>
            <person name="Kriszt B."/>
            <person name="Nagy I."/>
            <person name="Kukolya J."/>
        </authorList>
    </citation>
    <scope>NUCLEOTIDE SEQUENCE [LARGE SCALE GENOMIC DNA]</scope>
    <source>
        <strain evidence="5">TB100</strain>
    </source>
</reference>
<feature type="transmembrane region" description="Helical" evidence="2">
    <location>
        <begin position="355"/>
        <end position="376"/>
    </location>
</feature>
<dbReference type="InterPro" id="IPR011990">
    <property type="entry name" value="TPR-like_helical_dom_sf"/>
</dbReference>
<evidence type="ECO:0000256" key="1">
    <source>
        <dbReference type="PROSITE-ProRule" id="PRU00339"/>
    </source>
</evidence>
<dbReference type="RefSeq" id="WP_068758605.1">
    <property type="nucleotide sequence ID" value="NZ_KQ950188.1"/>
</dbReference>
<keyword evidence="5" id="KW-1185">Reference proteome</keyword>
<dbReference type="Gene3D" id="1.10.287.110">
    <property type="entry name" value="DnaJ domain"/>
    <property type="match status" value="1"/>
</dbReference>
<dbReference type="Proteomes" id="UP000074382">
    <property type="component" value="Unassembled WGS sequence"/>
</dbReference>
<dbReference type="Pfam" id="PF14559">
    <property type="entry name" value="TPR_19"/>
    <property type="match status" value="1"/>
</dbReference>
<dbReference type="EMBL" id="LGEM01000131">
    <property type="protein sequence ID" value="KUP95341.1"/>
    <property type="molecule type" value="Genomic_DNA"/>
</dbReference>
<protein>
    <recommendedName>
        <fullName evidence="3">J domain-containing protein</fullName>
    </recommendedName>
</protein>
<name>A0A147KDG3_THECS</name>
<accession>A0A147KDG3</accession>
<evidence type="ECO:0000313" key="4">
    <source>
        <dbReference type="EMBL" id="KUP95341.1"/>
    </source>
</evidence>
<dbReference type="InterPro" id="IPR001623">
    <property type="entry name" value="DnaJ_domain"/>
</dbReference>
<dbReference type="PROSITE" id="PS50076">
    <property type="entry name" value="DNAJ_2"/>
    <property type="match status" value="1"/>
</dbReference>
<dbReference type="SUPFAM" id="SSF48452">
    <property type="entry name" value="TPR-like"/>
    <property type="match status" value="1"/>
</dbReference>
<comment type="caution">
    <text evidence="4">The sequence shown here is derived from an EMBL/GenBank/DDBJ whole genome shotgun (WGS) entry which is preliminary data.</text>
</comment>
<keyword evidence="2" id="KW-0812">Transmembrane</keyword>
<dbReference type="Gene3D" id="1.25.40.10">
    <property type="entry name" value="Tetratricopeptide repeat domain"/>
    <property type="match status" value="2"/>
</dbReference>
<evidence type="ECO:0000256" key="2">
    <source>
        <dbReference type="SAM" id="Phobius"/>
    </source>
</evidence>
<organism evidence="4 5">
    <name type="scientific">Thermobifida cellulosilytica TB100</name>
    <dbReference type="NCBI Taxonomy" id="665004"/>
    <lineage>
        <taxon>Bacteria</taxon>
        <taxon>Bacillati</taxon>
        <taxon>Actinomycetota</taxon>
        <taxon>Actinomycetes</taxon>
        <taxon>Streptosporangiales</taxon>
        <taxon>Nocardiopsidaceae</taxon>
        <taxon>Thermobifida</taxon>
    </lineage>
</organism>
<evidence type="ECO:0000259" key="3">
    <source>
        <dbReference type="PROSITE" id="PS50076"/>
    </source>
</evidence>
<dbReference type="STRING" id="665004.AC529_18085"/>
<dbReference type="CDD" id="cd06257">
    <property type="entry name" value="DnaJ"/>
    <property type="match status" value="1"/>
</dbReference>
<sequence>MSLPTGDGSFTDYYALLGVDPDADRAVLEKRIKEEQRKWRPRTALPELGRRQEAEQRMALLAEARGVLLDDGKRAAYDRTRAARAQRRPTAAGTATGDVGTLLERAERALAINDYRTAAFFAEEAARTAASPRAWNLRARAYAGQDDHQRAVVAAQEAVNMEPGNPMYHIDLGIIHQALDEPDSAVAAFEQAAELAPEDLGPRLLIADLHLSGGRYQEAVALLEQVHREHPDDRDTRNMLAAALHDRAQAIPADRTETVYAITAKQEIAEMRPLLDRAASLVVDDPELSAVIDETREYVAQQEQKVFDFRALFRIPVAEGPAGCLVVSFLVLLFLSPALTAVATVTAFSDGVFDMGFVLLLVTALLCWGWWSSLVVPRWKQNRRASRYTGGLSR</sequence>
<proteinExistence type="predicted"/>
<dbReference type="OrthoDB" id="3436941at2"/>
<dbReference type="SUPFAM" id="SSF46565">
    <property type="entry name" value="Chaperone J-domain"/>
    <property type="match status" value="1"/>
</dbReference>
<dbReference type="InterPro" id="IPR036869">
    <property type="entry name" value="J_dom_sf"/>
</dbReference>
<dbReference type="AlphaFoldDB" id="A0A147KDG3"/>
<evidence type="ECO:0000313" key="5">
    <source>
        <dbReference type="Proteomes" id="UP000074382"/>
    </source>
</evidence>
<dbReference type="PROSITE" id="PS50005">
    <property type="entry name" value="TPR"/>
    <property type="match status" value="2"/>
</dbReference>
<keyword evidence="2" id="KW-1133">Transmembrane helix</keyword>
<dbReference type="Pfam" id="PF13181">
    <property type="entry name" value="TPR_8"/>
    <property type="match status" value="1"/>
</dbReference>
<keyword evidence="2" id="KW-0472">Membrane</keyword>
<dbReference type="SMART" id="SM00028">
    <property type="entry name" value="TPR"/>
    <property type="match status" value="3"/>
</dbReference>
<feature type="repeat" description="TPR" evidence="1">
    <location>
        <begin position="132"/>
        <end position="165"/>
    </location>
</feature>
<keyword evidence="1" id="KW-0802">TPR repeat</keyword>
<dbReference type="InterPro" id="IPR019734">
    <property type="entry name" value="TPR_rpt"/>
</dbReference>
<dbReference type="PATRIC" id="fig|665004.4.peg.4038"/>
<feature type="transmembrane region" description="Helical" evidence="2">
    <location>
        <begin position="322"/>
        <end position="349"/>
    </location>
</feature>
<feature type="domain" description="J" evidence="3">
    <location>
        <begin position="12"/>
        <end position="81"/>
    </location>
</feature>
<feature type="repeat" description="TPR" evidence="1">
    <location>
        <begin position="166"/>
        <end position="199"/>
    </location>
</feature>
<dbReference type="SMART" id="SM00271">
    <property type="entry name" value="DnaJ"/>
    <property type="match status" value="1"/>
</dbReference>
<gene>
    <name evidence="4" type="ORF">AC529_18085</name>
</gene>
<dbReference type="Pfam" id="PF00226">
    <property type="entry name" value="DnaJ"/>
    <property type="match status" value="1"/>
</dbReference>